<sequence>MPPKPVPIFSQPVTVVPSRPNDQHDIATTLALVDTLDTLPGELTKTFGDLRELDAVLNSTTTNITLKLRALTETLQDINRNMTGATTHRLTENCSGNDMKDTFQQVDVTRSDSTLHHVDQQLQRQSSHARPLDRFQLLLEVAEELTRYKIGVEDKVRVSGQACDTMVAHQAHLQALLVNSSVLLASPLTTPVDHPKLQGALIQGRRQRVSPFHAAVANSYISVLGGADQETSFQVTRERDLGYDAEDVTPSKRRKPGKEKNVTDMDAWYSQEPSVGLESIGLAKKSAGGGSASLSSREKKNAPKRRSRNSPAVSIRDASIHFRNAKHDALQVVLDSGDRLPTNEDRRPADSPGPSISLNSGDAPDAKYSQGVYPSINMSGHVSAKGAGADGAHGKSQLSDRSSARTNSRRDSSDHLDTQHVAPFHDSTEMDHDPTPYCYCQKQSYGEMIGCDSDDCRSIYLV</sequence>
<organism evidence="1 2">
    <name type="scientific">Naganishia onofrii</name>
    <dbReference type="NCBI Taxonomy" id="1851511"/>
    <lineage>
        <taxon>Eukaryota</taxon>
        <taxon>Fungi</taxon>
        <taxon>Dikarya</taxon>
        <taxon>Basidiomycota</taxon>
        <taxon>Agaricomycotina</taxon>
        <taxon>Tremellomycetes</taxon>
        <taxon>Filobasidiales</taxon>
        <taxon>Filobasidiaceae</taxon>
        <taxon>Naganishia</taxon>
    </lineage>
</organism>
<name>A0ACC2X7M2_9TREE</name>
<proteinExistence type="predicted"/>
<evidence type="ECO:0000313" key="2">
    <source>
        <dbReference type="Proteomes" id="UP001234202"/>
    </source>
</evidence>
<gene>
    <name evidence="1" type="ORF">QFC24_005385</name>
</gene>
<dbReference type="Proteomes" id="UP001234202">
    <property type="component" value="Unassembled WGS sequence"/>
</dbReference>
<keyword evidence="2" id="KW-1185">Reference proteome</keyword>
<comment type="caution">
    <text evidence="1">The sequence shown here is derived from an EMBL/GenBank/DDBJ whole genome shotgun (WGS) entry which is preliminary data.</text>
</comment>
<dbReference type="EMBL" id="JASBWV010000022">
    <property type="protein sequence ID" value="KAJ9119902.1"/>
    <property type="molecule type" value="Genomic_DNA"/>
</dbReference>
<protein>
    <submittedName>
        <fullName evidence="1">Uncharacterized protein</fullName>
    </submittedName>
</protein>
<accession>A0ACC2X7M2</accession>
<evidence type="ECO:0000313" key="1">
    <source>
        <dbReference type="EMBL" id="KAJ9119902.1"/>
    </source>
</evidence>
<reference evidence="1" key="1">
    <citation type="submission" date="2023-04" db="EMBL/GenBank/DDBJ databases">
        <title>Draft Genome sequencing of Naganishia species isolated from polar environments using Oxford Nanopore Technology.</title>
        <authorList>
            <person name="Leo P."/>
            <person name="Venkateswaran K."/>
        </authorList>
    </citation>
    <scope>NUCLEOTIDE SEQUENCE</scope>
    <source>
        <strain evidence="1">DBVPG 5303</strain>
    </source>
</reference>